<dbReference type="InterPro" id="IPR002729">
    <property type="entry name" value="CRISPR-assoc_Cas1"/>
</dbReference>
<dbReference type="GO" id="GO:0051607">
    <property type="term" value="P:defense response to virus"/>
    <property type="evidence" value="ECO:0007669"/>
    <property type="project" value="UniProtKB-UniRule"/>
</dbReference>
<evidence type="ECO:0000256" key="2">
    <source>
        <dbReference type="ARBA" id="ARBA00022723"/>
    </source>
</evidence>
<dbReference type="Proteomes" id="UP001207408">
    <property type="component" value="Unassembled WGS sequence"/>
</dbReference>
<dbReference type="Gene3D" id="3.100.10.20">
    <property type="entry name" value="CRISPR-associated endonuclease Cas1, N-terminal domain"/>
    <property type="match status" value="1"/>
</dbReference>
<keyword evidence="8 10" id="KW-0464">Manganese</keyword>
<feature type="binding site" evidence="10">
    <location>
        <position position="218"/>
    </location>
    <ligand>
        <name>Mn(2+)</name>
        <dbReference type="ChEBI" id="CHEBI:29035"/>
    </ligand>
</feature>
<dbReference type="RefSeq" id="WP_301199318.1">
    <property type="nucleotide sequence ID" value="NZ_JAPDPI010000017.1"/>
</dbReference>
<feature type="binding site" evidence="10">
    <location>
        <position position="203"/>
    </location>
    <ligand>
        <name>Mn(2+)</name>
        <dbReference type="ChEBI" id="CHEBI:29035"/>
    </ligand>
</feature>
<dbReference type="Pfam" id="PF01867">
    <property type="entry name" value="Cas_Cas1"/>
    <property type="match status" value="1"/>
</dbReference>
<evidence type="ECO:0000256" key="3">
    <source>
        <dbReference type="ARBA" id="ARBA00022759"/>
    </source>
</evidence>
<accession>A0AAE3MDN2</accession>
<evidence type="ECO:0000256" key="5">
    <source>
        <dbReference type="ARBA" id="ARBA00022842"/>
    </source>
</evidence>
<dbReference type="GO" id="GO:0016787">
    <property type="term" value="F:hydrolase activity"/>
    <property type="evidence" value="ECO:0007669"/>
    <property type="project" value="UniProtKB-KW"/>
</dbReference>
<keyword evidence="2 10" id="KW-0479">Metal-binding</keyword>
<comment type="subunit">
    <text evidence="9 10">Homodimer, forms a heterotetramer with a Cas2 homodimer.</text>
</comment>
<dbReference type="InterPro" id="IPR042211">
    <property type="entry name" value="CRISPR-assoc_Cas1_N"/>
</dbReference>
<evidence type="ECO:0000256" key="10">
    <source>
        <dbReference type="HAMAP-Rule" id="MF_01470"/>
    </source>
</evidence>
<proteinExistence type="inferred from homology"/>
<evidence type="ECO:0000256" key="1">
    <source>
        <dbReference type="ARBA" id="ARBA00022722"/>
    </source>
</evidence>
<keyword evidence="1 10" id="KW-0540">Nuclease</keyword>
<dbReference type="GO" id="GO:0046872">
    <property type="term" value="F:metal ion binding"/>
    <property type="evidence" value="ECO:0007669"/>
    <property type="project" value="UniProtKB-UniRule"/>
</dbReference>
<feature type="binding site" evidence="10">
    <location>
        <position position="146"/>
    </location>
    <ligand>
        <name>Mn(2+)</name>
        <dbReference type="ChEBI" id="CHEBI:29035"/>
    </ligand>
</feature>
<dbReference type="EC" id="3.1.-.-" evidence="10"/>
<dbReference type="AlphaFoldDB" id="A0AAE3MDN2"/>
<dbReference type="InterPro" id="IPR042206">
    <property type="entry name" value="CRISPR-assoc_Cas1_C"/>
</dbReference>
<comment type="function">
    <text evidence="10">CRISPR (clustered regularly interspaced short palindromic repeat), is an adaptive immune system that provides protection against mobile genetic elements (viruses, transposable elements and conjugative plasmids). CRISPR clusters contain spacers, sequences complementary to antecedent mobile elements, and target invading nucleic acids. CRISPR clusters are transcribed and processed into CRISPR RNA (crRNA). Acts as a dsDNA endonuclease. Involved in the integration of spacer DNA into the CRISPR cassette.</text>
</comment>
<dbReference type="GO" id="GO:0043571">
    <property type="term" value="P:maintenance of CRISPR repeat elements"/>
    <property type="evidence" value="ECO:0007669"/>
    <property type="project" value="UniProtKB-UniRule"/>
</dbReference>
<dbReference type="NCBIfam" id="TIGR03639">
    <property type="entry name" value="cas1_NMENI"/>
    <property type="match status" value="1"/>
</dbReference>
<dbReference type="PANTHER" id="PTHR34353">
    <property type="entry name" value="CRISPR-ASSOCIATED ENDONUCLEASE CAS1 1"/>
    <property type="match status" value="1"/>
</dbReference>
<dbReference type="PANTHER" id="PTHR34353:SF2">
    <property type="entry name" value="CRISPR-ASSOCIATED ENDONUCLEASE CAS1 1"/>
    <property type="match status" value="1"/>
</dbReference>
<evidence type="ECO:0000256" key="6">
    <source>
        <dbReference type="ARBA" id="ARBA00023118"/>
    </source>
</evidence>
<evidence type="ECO:0000256" key="9">
    <source>
        <dbReference type="ARBA" id="ARBA00038592"/>
    </source>
</evidence>
<evidence type="ECO:0000256" key="4">
    <source>
        <dbReference type="ARBA" id="ARBA00022801"/>
    </source>
</evidence>
<reference evidence="11" key="1">
    <citation type="submission" date="2022-10" db="EMBL/GenBank/DDBJ databases">
        <authorList>
            <person name="Yu W.X."/>
        </authorList>
    </citation>
    <scope>NUCLEOTIDE SEQUENCE</scope>
    <source>
        <strain evidence="11">D04</strain>
    </source>
</reference>
<dbReference type="InterPro" id="IPR050646">
    <property type="entry name" value="Cas1"/>
</dbReference>
<gene>
    <name evidence="10 11" type="primary">cas1</name>
    <name evidence="11" type="ORF">OM074_09920</name>
</gene>
<evidence type="ECO:0000256" key="8">
    <source>
        <dbReference type="ARBA" id="ARBA00023211"/>
    </source>
</evidence>
<dbReference type="Gene3D" id="1.20.120.920">
    <property type="entry name" value="CRISPR-associated endonuclease Cas1, C-terminal domain"/>
    <property type="match status" value="1"/>
</dbReference>
<evidence type="ECO:0000313" key="12">
    <source>
        <dbReference type="Proteomes" id="UP001207408"/>
    </source>
</evidence>
<dbReference type="HAMAP" id="MF_01470">
    <property type="entry name" value="Cas1"/>
    <property type="match status" value="1"/>
</dbReference>
<dbReference type="GO" id="GO:0004520">
    <property type="term" value="F:DNA endonuclease activity"/>
    <property type="evidence" value="ECO:0007669"/>
    <property type="project" value="InterPro"/>
</dbReference>
<comment type="similarity">
    <text evidence="10">Belongs to the CRISPR-associated endonuclease Cas1 family.</text>
</comment>
<dbReference type="InterPro" id="IPR019855">
    <property type="entry name" value="CRISPR-assoc_Cas1_NMENI"/>
</dbReference>
<name>A0AAE3MDN2_9BACT</name>
<keyword evidence="5 10" id="KW-0460">Magnesium</keyword>
<dbReference type="NCBIfam" id="TIGR00287">
    <property type="entry name" value="cas1"/>
    <property type="match status" value="1"/>
</dbReference>
<comment type="caution">
    <text evidence="11">The sequence shown here is derived from an EMBL/GenBank/DDBJ whole genome shotgun (WGS) entry which is preliminary data.</text>
</comment>
<protein>
    <recommendedName>
        <fullName evidence="10">CRISPR-associated endonuclease Cas1</fullName>
        <ecNumber evidence="10">3.1.-.-</ecNumber>
    </recommendedName>
</protein>
<organism evidence="11 12">
    <name type="scientific">Plebeiibacterium marinum</name>
    <dbReference type="NCBI Taxonomy" id="2992111"/>
    <lineage>
        <taxon>Bacteria</taxon>
        <taxon>Pseudomonadati</taxon>
        <taxon>Bacteroidota</taxon>
        <taxon>Bacteroidia</taxon>
        <taxon>Marinilabiliales</taxon>
        <taxon>Marinilabiliaceae</taxon>
        <taxon>Plebeiibacterium</taxon>
    </lineage>
</organism>
<sequence length="294" mass="33102">MLKRTLFFTNPAYLSFCQNQLIVKQNGQERSVPIEDIALVVLENAQITVTLPVLQKLNENNVAVICCNEKHMPASMLLNLDGHHLQGELFRNQLNSTLPLKKQLWQQTIQNKIRNQAAMLKKKGRSQGALLSLVTSVKSDDSSNREGTAAREYWSLLFGEGFLRDRYGAGPNPYLNYGYIILRAAVTRALVGSGLLPTLGIHHKNRYNSYCLADDIMEPYRVYVDDAVFDMWESGDNDQILDKESKAYLLNVLTCDVSIGKVKRPLMVALSHTTASLSRCFNGDTKKIIYPVFS</sequence>
<dbReference type="GO" id="GO:0003677">
    <property type="term" value="F:DNA binding"/>
    <property type="evidence" value="ECO:0007669"/>
    <property type="project" value="UniProtKB-KW"/>
</dbReference>
<keyword evidence="6 10" id="KW-0051">Antiviral defense</keyword>
<keyword evidence="12" id="KW-1185">Reference proteome</keyword>
<evidence type="ECO:0000256" key="7">
    <source>
        <dbReference type="ARBA" id="ARBA00023125"/>
    </source>
</evidence>
<keyword evidence="7 10" id="KW-0238">DNA-binding</keyword>
<comment type="cofactor">
    <cofactor evidence="10">
        <name>Mg(2+)</name>
        <dbReference type="ChEBI" id="CHEBI:18420"/>
    </cofactor>
    <cofactor evidence="10">
        <name>Mn(2+)</name>
        <dbReference type="ChEBI" id="CHEBI:29035"/>
    </cofactor>
</comment>
<keyword evidence="4 10" id="KW-0378">Hydrolase</keyword>
<keyword evidence="3 10" id="KW-0255">Endonuclease</keyword>
<dbReference type="EMBL" id="JAPDPI010000017">
    <property type="protein sequence ID" value="MCW3805946.1"/>
    <property type="molecule type" value="Genomic_DNA"/>
</dbReference>
<evidence type="ECO:0000313" key="11">
    <source>
        <dbReference type="EMBL" id="MCW3805946.1"/>
    </source>
</evidence>